<comment type="caution">
    <text evidence="1">The sequence shown here is derived from an EMBL/GenBank/DDBJ whole genome shotgun (WGS) entry which is preliminary data.</text>
</comment>
<protein>
    <submittedName>
        <fullName evidence="1">Uncharacterized protein</fullName>
    </submittedName>
</protein>
<organism evidence="1 2">
    <name type="scientific">Mucor lusitanicus CBS 277.49</name>
    <dbReference type="NCBI Taxonomy" id="747725"/>
    <lineage>
        <taxon>Eukaryota</taxon>
        <taxon>Fungi</taxon>
        <taxon>Fungi incertae sedis</taxon>
        <taxon>Mucoromycota</taxon>
        <taxon>Mucoromycotina</taxon>
        <taxon>Mucoromycetes</taxon>
        <taxon>Mucorales</taxon>
        <taxon>Mucorineae</taxon>
        <taxon>Mucoraceae</taxon>
        <taxon>Mucor</taxon>
    </lineage>
</organism>
<name>A0A168INI6_MUCCL</name>
<dbReference type="Proteomes" id="UP000077051">
    <property type="component" value="Unassembled WGS sequence"/>
</dbReference>
<keyword evidence="2" id="KW-1185">Reference proteome</keyword>
<evidence type="ECO:0000313" key="2">
    <source>
        <dbReference type="Proteomes" id="UP000077051"/>
    </source>
</evidence>
<gene>
    <name evidence="1" type="ORF">MUCCIDRAFT_113608</name>
</gene>
<accession>A0A168INI6</accession>
<dbReference type="VEuPathDB" id="FungiDB:MUCCIDRAFT_113608"/>
<dbReference type="EMBL" id="AMYB01000007">
    <property type="protein sequence ID" value="OAD00154.1"/>
    <property type="molecule type" value="Genomic_DNA"/>
</dbReference>
<evidence type="ECO:0000313" key="1">
    <source>
        <dbReference type="EMBL" id="OAD00154.1"/>
    </source>
</evidence>
<dbReference type="AlphaFoldDB" id="A0A168INI6"/>
<proteinExistence type="predicted"/>
<sequence length="100" mass="10623">MTLTTPFLLKKNFFTDASSLHLVPYLCSRSITAGPPQRPCDHSLQRSSKETMPRLIKYVGGTDDDDVAAAATGIDADAAGSVNAVGPADVPEGTEFVWIV</sequence>
<reference evidence="1 2" key="1">
    <citation type="submission" date="2015-06" db="EMBL/GenBank/DDBJ databases">
        <title>Expansion of signal transduction pathways in fungi by whole-genome duplication.</title>
        <authorList>
            <consortium name="DOE Joint Genome Institute"/>
            <person name="Corrochano L.M."/>
            <person name="Kuo A."/>
            <person name="Marcet-Houben M."/>
            <person name="Polaino S."/>
            <person name="Salamov A."/>
            <person name="Villalobos J.M."/>
            <person name="Alvarez M.I."/>
            <person name="Avalos J."/>
            <person name="Benito E.P."/>
            <person name="Benoit I."/>
            <person name="Burger G."/>
            <person name="Camino L.P."/>
            <person name="Canovas D."/>
            <person name="Cerda-Olmedo E."/>
            <person name="Cheng J.-F."/>
            <person name="Dominguez A."/>
            <person name="Elias M."/>
            <person name="Eslava A.P."/>
            <person name="Glaser F."/>
            <person name="Grimwood J."/>
            <person name="Gutierrez G."/>
            <person name="Heitman J."/>
            <person name="Henrissat B."/>
            <person name="Iturriaga E.A."/>
            <person name="Lang B.F."/>
            <person name="Lavin J.L."/>
            <person name="Lee S."/>
            <person name="Li W."/>
            <person name="Lindquist E."/>
            <person name="Lopez-Garcia S."/>
            <person name="Luque E.M."/>
            <person name="Marcos A.T."/>
            <person name="Martin J."/>
            <person name="Mccluskey K."/>
            <person name="Medina H.R."/>
            <person name="Miralles-Duran A."/>
            <person name="Miyazaki A."/>
            <person name="Munoz-Torres E."/>
            <person name="Oguiza J.A."/>
            <person name="Ohm R."/>
            <person name="Olmedo M."/>
            <person name="Orejas M."/>
            <person name="Ortiz-Castellanos L."/>
            <person name="Pisabarro A.G."/>
            <person name="Rodriguez-Romero J."/>
            <person name="Ruiz-Herrera J."/>
            <person name="Ruiz-Vazquez R."/>
            <person name="Sanz C."/>
            <person name="Schackwitz W."/>
            <person name="Schmutz J."/>
            <person name="Shahriari M."/>
            <person name="Shelest E."/>
            <person name="Silva-Franco F."/>
            <person name="Soanes D."/>
            <person name="Syed K."/>
            <person name="Tagua V.G."/>
            <person name="Talbot N.J."/>
            <person name="Thon M."/>
            <person name="De Vries R.P."/>
            <person name="Wiebenga A."/>
            <person name="Yadav J.S."/>
            <person name="Braun E.L."/>
            <person name="Baker S."/>
            <person name="Garre V."/>
            <person name="Horwitz B."/>
            <person name="Torres-Martinez S."/>
            <person name="Idnurm A."/>
            <person name="Herrera-Estrella A."/>
            <person name="Gabaldon T."/>
            <person name="Grigoriev I.V."/>
        </authorList>
    </citation>
    <scope>NUCLEOTIDE SEQUENCE [LARGE SCALE GENOMIC DNA]</scope>
    <source>
        <strain evidence="1 2">CBS 277.49</strain>
    </source>
</reference>